<feature type="domain" description="DUF7982" evidence="2">
    <location>
        <begin position="39"/>
        <end position="300"/>
    </location>
</feature>
<evidence type="ECO:0000259" key="2">
    <source>
        <dbReference type="Pfam" id="PF25939"/>
    </source>
</evidence>
<accession>A0A3N6MBM1</accession>
<name>A0A3N6MBM1_NATCH</name>
<dbReference type="AlphaFoldDB" id="A0A3N6MBM1"/>
<proteinExistence type="predicted"/>
<organism evidence="3 4">
    <name type="scientific">Natrarchaeobius chitinivorans</name>
    <dbReference type="NCBI Taxonomy" id="1679083"/>
    <lineage>
        <taxon>Archaea</taxon>
        <taxon>Methanobacteriati</taxon>
        <taxon>Methanobacteriota</taxon>
        <taxon>Stenosarchaea group</taxon>
        <taxon>Halobacteria</taxon>
        <taxon>Halobacteriales</taxon>
        <taxon>Natrialbaceae</taxon>
        <taxon>Natrarchaeobius</taxon>
    </lineage>
</organism>
<evidence type="ECO:0000313" key="4">
    <source>
        <dbReference type="Proteomes" id="UP000281431"/>
    </source>
</evidence>
<dbReference type="Pfam" id="PF25939">
    <property type="entry name" value="DUF7982"/>
    <property type="match status" value="1"/>
</dbReference>
<feature type="region of interest" description="Disordered" evidence="1">
    <location>
        <begin position="1"/>
        <end position="40"/>
    </location>
</feature>
<sequence length="313" mass="34085">MTTTDLDSAADEPTNERAETTVSEAGSDRDDRYGPSERDSLTERIDRLEAENERLRREYARLRGTRNRARATGLVAVGLVAIGGGFVLHDVRNVLFALGATGLFGAVLIYFLSPGTVVTAGVGERIYAALATNQRAIAGALGLEDDVRYVPIPASERTLATCRLFVPRYREYDLPDADDGPIVTDENARGLALEPTGMRLFHEFERTLTSDLASDPSLFAVQLVDALVEVLELASSAEVDVVGNRATFAVSDSAFGDVDRFDHPIPSFFAVGLAMATAQPVAVEVTDGDDRADWLVTCRWEERRQRETAGDEQ</sequence>
<dbReference type="OrthoDB" id="214277at2157"/>
<reference evidence="3 4" key="1">
    <citation type="submission" date="2018-10" db="EMBL/GenBank/DDBJ databases">
        <title>Natrarchaeobius chitinivorans gen. nov., sp. nov., and Natrarchaeobius haloalkaliphilus sp. nov., alkaliphilic, chitin-utilizing haloarchaea from hypersaline alkaline lakes.</title>
        <authorList>
            <person name="Sorokin D.Y."/>
            <person name="Elcheninov A.G."/>
            <person name="Kostrikina N.A."/>
            <person name="Bale N.J."/>
            <person name="Sinninghe Damste J.S."/>
            <person name="Khijniak T.V."/>
            <person name="Kublanov I.V."/>
            <person name="Toshchakov S.V."/>
        </authorList>
    </citation>
    <scope>NUCLEOTIDE SEQUENCE [LARGE SCALE GENOMIC DNA]</scope>
    <source>
        <strain evidence="3 4">AArcht7</strain>
    </source>
</reference>
<protein>
    <recommendedName>
        <fullName evidence="2">DUF7982 domain-containing protein</fullName>
    </recommendedName>
</protein>
<comment type="caution">
    <text evidence="3">The sequence shown here is derived from an EMBL/GenBank/DDBJ whole genome shotgun (WGS) entry which is preliminary data.</text>
</comment>
<gene>
    <name evidence="3" type="ORF">EA472_07205</name>
</gene>
<dbReference type="InterPro" id="IPR058288">
    <property type="entry name" value="DUF7982"/>
</dbReference>
<keyword evidence="4" id="KW-1185">Reference proteome</keyword>
<feature type="compositionally biased region" description="Basic and acidic residues" evidence="1">
    <location>
        <begin position="26"/>
        <end position="40"/>
    </location>
</feature>
<dbReference type="Proteomes" id="UP000281431">
    <property type="component" value="Unassembled WGS sequence"/>
</dbReference>
<dbReference type="EMBL" id="REFZ01000004">
    <property type="protein sequence ID" value="RQH01234.1"/>
    <property type="molecule type" value="Genomic_DNA"/>
</dbReference>
<evidence type="ECO:0000256" key="1">
    <source>
        <dbReference type="SAM" id="MobiDB-lite"/>
    </source>
</evidence>
<evidence type="ECO:0000313" key="3">
    <source>
        <dbReference type="EMBL" id="RQH01234.1"/>
    </source>
</evidence>